<feature type="transmembrane region" description="Helical" evidence="1">
    <location>
        <begin position="44"/>
        <end position="63"/>
    </location>
</feature>
<dbReference type="InterPro" id="IPR002881">
    <property type="entry name" value="DUF58"/>
</dbReference>
<gene>
    <name evidence="3" type="ORF">F4553_007505</name>
</gene>
<evidence type="ECO:0000256" key="1">
    <source>
        <dbReference type="SAM" id="Phobius"/>
    </source>
</evidence>
<keyword evidence="1" id="KW-0812">Transmembrane</keyword>
<reference evidence="3 4" key="1">
    <citation type="submission" date="2020-08" db="EMBL/GenBank/DDBJ databases">
        <title>Sequencing the genomes of 1000 actinobacteria strains.</title>
        <authorList>
            <person name="Klenk H.-P."/>
        </authorList>
    </citation>
    <scope>NUCLEOTIDE SEQUENCE [LARGE SCALE GENOMIC DNA]</scope>
    <source>
        <strain evidence="3 4">DSM 45362</strain>
    </source>
</reference>
<sequence>MSVMVDGVAVRLSFPAQVAAALRPLLRSTAVSRAREVLRMPTRLGWTVLTAVLVAGVAGWVFAWTELRVIALSGFFVVLLAIRYTLGKADLQVSVDVPAPWVSRGVEPGVEVQVRNIARRGLRQGALIEIPISVGRQRPEIGERPLGSLGAGATQVIPLTKQVPTGSRGVVTIGPVRTVRGDPLGLLRREMALAEPQELLVNPDTVVIGSLGAGLLKDLEGQSTNDRSVSDVSFHSLRDYVPGDDLRHVHAFTSARFGRPMVRQFVDTRTARLSIMVSGVRGEYASEQEFEDALSVGGSIAMRGVDDDQHVAVLAAGQHAPARPRQSRLLILDPFARAELGGGADVIASATRMHRLAPDTSIAIFITGGPVELMVLRRAANVFGPDVRALAIRVDETAEVDVARARRLLVVTVPSLAEFGKIGSVFGEAWS</sequence>
<proteinExistence type="predicted"/>
<feature type="transmembrane region" description="Helical" evidence="1">
    <location>
        <begin position="69"/>
        <end position="86"/>
    </location>
</feature>
<dbReference type="Proteomes" id="UP000587527">
    <property type="component" value="Unassembled WGS sequence"/>
</dbReference>
<keyword evidence="4" id="KW-1185">Reference proteome</keyword>
<dbReference type="RefSeq" id="WP_184845864.1">
    <property type="nucleotide sequence ID" value="NZ_JACHMN010000003.1"/>
</dbReference>
<comment type="caution">
    <text evidence="3">The sequence shown here is derived from an EMBL/GenBank/DDBJ whole genome shotgun (WGS) entry which is preliminary data.</text>
</comment>
<evidence type="ECO:0000313" key="3">
    <source>
        <dbReference type="EMBL" id="MBB5874071.1"/>
    </source>
</evidence>
<keyword evidence="1" id="KW-1133">Transmembrane helix</keyword>
<dbReference type="Pfam" id="PF01882">
    <property type="entry name" value="DUF58"/>
    <property type="match status" value="1"/>
</dbReference>
<feature type="domain" description="DUF58" evidence="2">
    <location>
        <begin position="237"/>
        <end position="320"/>
    </location>
</feature>
<evidence type="ECO:0000259" key="2">
    <source>
        <dbReference type="Pfam" id="PF01882"/>
    </source>
</evidence>
<keyword evidence="1" id="KW-0472">Membrane</keyword>
<accession>A0A841C5I3</accession>
<dbReference type="AlphaFoldDB" id="A0A841C5I3"/>
<protein>
    <submittedName>
        <fullName evidence="3">Uncharacterized protein (DUF58 family)</fullName>
    </submittedName>
</protein>
<evidence type="ECO:0000313" key="4">
    <source>
        <dbReference type="Proteomes" id="UP000587527"/>
    </source>
</evidence>
<dbReference type="PANTHER" id="PTHR34351:SF1">
    <property type="entry name" value="SLR1927 PROTEIN"/>
    <property type="match status" value="1"/>
</dbReference>
<dbReference type="PANTHER" id="PTHR34351">
    <property type="entry name" value="SLR1927 PROTEIN-RELATED"/>
    <property type="match status" value="1"/>
</dbReference>
<name>A0A841C5I3_9ACTN</name>
<dbReference type="EMBL" id="JACHMN010000003">
    <property type="protein sequence ID" value="MBB5874071.1"/>
    <property type="molecule type" value="Genomic_DNA"/>
</dbReference>
<organism evidence="3 4">
    <name type="scientific">Allocatelliglobosispora scoriae</name>
    <dbReference type="NCBI Taxonomy" id="643052"/>
    <lineage>
        <taxon>Bacteria</taxon>
        <taxon>Bacillati</taxon>
        <taxon>Actinomycetota</taxon>
        <taxon>Actinomycetes</taxon>
        <taxon>Micromonosporales</taxon>
        <taxon>Micromonosporaceae</taxon>
        <taxon>Allocatelliglobosispora</taxon>
    </lineage>
</organism>